<dbReference type="InterPro" id="IPR011009">
    <property type="entry name" value="Kinase-like_dom_sf"/>
</dbReference>
<reference evidence="2 3" key="1">
    <citation type="submission" date="2017-11" db="EMBL/GenBank/DDBJ databases">
        <title>The genome of Rhizophagus clarus HR1 reveals common genetic basis of auxotrophy among arbuscular mycorrhizal fungi.</title>
        <authorList>
            <person name="Kobayashi Y."/>
        </authorList>
    </citation>
    <scope>NUCLEOTIDE SEQUENCE [LARGE SCALE GENOMIC DNA]</scope>
    <source>
        <strain evidence="2 3">HR1</strain>
    </source>
</reference>
<comment type="caution">
    <text evidence="2">The sequence shown here is derived from an EMBL/GenBank/DDBJ whole genome shotgun (WGS) entry which is preliminary data.</text>
</comment>
<dbReference type="Proteomes" id="UP000247702">
    <property type="component" value="Unassembled WGS sequence"/>
</dbReference>
<evidence type="ECO:0000313" key="2">
    <source>
        <dbReference type="EMBL" id="GBB93418.1"/>
    </source>
</evidence>
<feature type="domain" description="Protein kinase" evidence="1">
    <location>
        <begin position="835"/>
        <end position="1106"/>
    </location>
</feature>
<dbReference type="PROSITE" id="PS50011">
    <property type="entry name" value="PROTEIN_KINASE_DOM"/>
    <property type="match status" value="1"/>
</dbReference>
<dbReference type="InterPro" id="IPR001245">
    <property type="entry name" value="Ser-Thr/Tyr_kinase_cat_dom"/>
</dbReference>
<dbReference type="GO" id="GO:0004674">
    <property type="term" value="F:protein serine/threonine kinase activity"/>
    <property type="evidence" value="ECO:0007669"/>
    <property type="project" value="TreeGrafter"/>
</dbReference>
<proteinExistence type="predicted"/>
<dbReference type="SUPFAM" id="SSF56112">
    <property type="entry name" value="Protein kinase-like (PK-like)"/>
    <property type="match status" value="1"/>
</dbReference>
<evidence type="ECO:0000259" key="1">
    <source>
        <dbReference type="PROSITE" id="PS50011"/>
    </source>
</evidence>
<evidence type="ECO:0000313" key="3">
    <source>
        <dbReference type="Proteomes" id="UP000247702"/>
    </source>
</evidence>
<protein>
    <recommendedName>
        <fullName evidence="1">Protein kinase domain-containing protein</fullName>
    </recommendedName>
</protein>
<dbReference type="EMBL" id="BEXD01001300">
    <property type="protein sequence ID" value="GBB93418.1"/>
    <property type="molecule type" value="Genomic_DNA"/>
</dbReference>
<sequence>MELLTKYHVDLSDGKEIIEKNFTNWTSGNEIIDNFIREKQLNYSGYCAVFEWIPYSEFINIKEIGDNCLTTAIWKNGPTYYHNKNSESEWIRKSFEKVTLRFLYDIQNITDEFVNKVESYMRRPKRLTSACGISQNPDTKVYILVFSDFFHGSSYLDDYCEKCGNLYRDKCCRIDQLKNNFTNWTSENIKLVDFIQRLQLEINSYDQIFEWISHNELVYIKPTGDNCLTMAIWKDGPLHYDKCEKKYIRNSAYKKVGLRFLYDLRNINDEFLNKVESYSFYNGFWAYGISQDPDTKVYILVFDISYLNYYCEKCGNKYEVKYKYDIKWCKQCRIDQLKNNFANWTSGNVKLDEFIQKMQLKISDYNDMIFEWILYNEFIEIKRMNVEDELAIAIWKDGPLIYTNKRIITKESYKKVVLKYLYNLQEITDEFLNKVESYLESGKIYGISQNPVTKVYILVFNERYFDQYCEKCGNKYEDSYKNDIKWCKQCQIDRFQSNFTNWTSGNVKLDEFIQKMQLQISSYDMIFEWIPYNEFTEIKGMNVEDELDEFATAIWKNGPLIYTNKRILTEELYSKVVLKYLYNLQDITDEFLNKVESYINDIRNIYGLSQDPDTKVYILVFSNECFLKYCLKCLKCYENYYFSYCKPCQISYFKNNFSNWTSKNEKIDNFIQKNQLKISNYNDIIFEWISYDKFTNINEAENNSFAIAIWKDGPLYYSKLYKKYKRKLNEKVFLKYLHNSQNIINKITYLMENSYGISQNLKKKDYIILVFPLKYYCENCGEKYNNQFKIDSRSCIFCQTKHEDKKIRNLIQETRLNIDYNSKSIILEWIPYNQFNNIKKIGKGGFSTVYSAIWKDGLLYYDDFISKSWKRKSNTRVALKCLHNSQNFLDEFINEVKAYPNQKLKNILKIYGISQNSDTKDYIMVLEYAEGGNFSNYLNKNYENFDWFNGLKILANIIKGLSKIHQKQIVHCNFHIGNILFINEKYNAYISDLGLCKKIDDISKTNIYGVMPYVAPEILKGKPYTQAADIYSFGMIMYIIATGKQPFADQAHDEILAISICNGTRPEINEKIIPKCYINLIKKCWNTNPDNRPNSIEIKDTIKLFYNSLDQNFEKKEQKYYDIEEQFKKTQEYRKANFLLIKNNQITITHPQAIYSSRLLNPFIKNLLKNNYNINNNTVEITDFTK</sequence>
<dbReference type="GO" id="GO:0005524">
    <property type="term" value="F:ATP binding"/>
    <property type="evidence" value="ECO:0007669"/>
    <property type="project" value="InterPro"/>
</dbReference>
<dbReference type="Pfam" id="PF07714">
    <property type="entry name" value="PK_Tyr_Ser-Thr"/>
    <property type="match status" value="1"/>
</dbReference>
<accession>A0A2Z6RMD7</accession>
<dbReference type="Gene3D" id="1.10.510.10">
    <property type="entry name" value="Transferase(Phosphotransferase) domain 1"/>
    <property type="match status" value="1"/>
</dbReference>
<dbReference type="PANTHER" id="PTHR44329">
    <property type="entry name" value="SERINE/THREONINE-PROTEIN KINASE TNNI3K-RELATED"/>
    <property type="match status" value="1"/>
</dbReference>
<gene>
    <name evidence="2" type="ORF">RclHR1_21680004</name>
</gene>
<name>A0A2Z6RMD7_9GLOM</name>
<keyword evidence="3" id="KW-1185">Reference proteome</keyword>
<dbReference type="AlphaFoldDB" id="A0A2Z6RMD7"/>
<organism evidence="2 3">
    <name type="scientific">Rhizophagus clarus</name>
    <dbReference type="NCBI Taxonomy" id="94130"/>
    <lineage>
        <taxon>Eukaryota</taxon>
        <taxon>Fungi</taxon>
        <taxon>Fungi incertae sedis</taxon>
        <taxon>Mucoromycota</taxon>
        <taxon>Glomeromycotina</taxon>
        <taxon>Glomeromycetes</taxon>
        <taxon>Glomerales</taxon>
        <taxon>Glomeraceae</taxon>
        <taxon>Rhizophagus</taxon>
    </lineage>
</organism>
<dbReference type="InterPro" id="IPR000719">
    <property type="entry name" value="Prot_kinase_dom"/>
</dbReference>
<dbReference type="InterPro" id="IPR051681">
    <property type="entry name" value="Ser/Thr_Kinases-Pseudokinases"/>
</dbReference>